<dbReference type="EMBL" id="SACP01000024">
    <property type="protein sequence ID" value="RVU15085.1"/>
    <property type="molecule type" value="Genomic_DNA"/>
</dbReference>
<protein>
    <submittedName>
        <fullName evidence="1">Uncharacterized protein</fullName>
    </submittedName>
</protein>
<evidence type="ECO:0000313" key="2">
    <source>
        <dbReference type="Proteomes" id="UP000286997"/>
    </source>
</evidence>
<name>A0A3S2VKM9_9HYPH</name>
<sequence>MTRPGTTIALTWYRPEDYPRVLEIMEDADDLPDTYLEWLEKATALLVKLHGEGFVALPAVLEPDRFLAWCRENGQSPAAVARTDYAVVVANGAVPAPGTKGVFDRRLHRL</sequence>
<accession>A0A3S2VKM9</accession>
<dbReference type="Proteomes" id="UP000286997">
    <property type="component" value="Unassembled WGS sequence"/>
</dbReference>
<dbReference type="RefSeq" id="WP_127732818.1">
    <property type="nucleotide sequence ID" value="NZ_SACP01000024.1"/>
</dbReference>
<dbReference type="AlphaFoldDB" id="A0A3S2VKM9"/>
<keyword evidence="2" id="KW-1185">Reference proteome</keyword>
<evidence type="ECO:0000313" key="1">
    <source>
        <dbReference type="EMBL" id="RVU15085.1"/>
    </source>
</evidence>
<comment type="caution">
    <text evidence="1">The sequence shown here is derived from an EMBL/GenBank/DDBJ whole genome shotgun (WGS) entry which is preliminary data.</text>
</comment>
<dbReference type="OrthoDB" id="7269818at2"/>
<reference evidence="1 2" key="1">
    <citation type="submission" date="2019-01" db="EMBL/GenBank/DDBJ databases">
        <authorList>
            <person name="Chen W.-M."/>
        </authorList>
    </citation>
    <scope>NUCLEOTIDE SEQUENCE [LARGE SCALE GENOMIC DNA]</scope>
    <source>
        <strain evidence="1 2">TER-1</strain>
    </source>
</reference>
<gene>
    <name evidence="1" type="ORF">EOE48_21025</name>
</gene>
<proteinExistence type="predicted"/>
<organism evidence="1 2">
    <name type="scientific">Methylobacterium oryzihabitans</name>
    <dbReference type="NCBI Taxonomy" id="2499852"/>
    <lineage>
        <taxon>Bacteria</taxon>
        <taxon>Pseudomonadati</taxon>
        <taxon>Pseudomonadota</taxon>
        <taxon>Alphaproteobacteria</taxon>
        <taxon>Hyphomicrobiales</taxon>
        <taxon>Methylobacteriaceae</taxon>
        <taxon>Methylobacterium</taxon>
    </lineage>
</organism>